<protein>
    <recommendedName>
        <fullName evidence="4">Alpha/beta hydrolase</fullName>
    </recommendedName>
</protein>
<dbReference type="Proteomes" id="UP000677305">
    <property type="component" value="Chromosome"/>
</dbReference>
<evidence type="ECO:0000313" key="2">
    <source>
        <dbReference type="EMBL" id="QUH29287.1"/>
    </source>
</evidence>
<evidence type="ECO:0008006" key="4">
    <source>
        <dbReference type="Google" id="ProtNLM"/>
    </source>
</evidence>
<dbReference type="AlphaFoldDB" id="A0A8J8SC23"/>
<name>A0A8J8SC23_9FIRM</name>
<dbReference type="RefSeq" id="WP_212693397.1">
    <property type="nucleotide sequence ID" value="NZ_CP058561.1"/>
</dbReference>
<dbReference type="SUPFAM" id="SSF53474">
    <property type="entry name" value="alpha/beta-Hydrolases"/>
    <property type="match status" value="1"/>
</dbReference>
<evidence type="ECO:0000256" key="1">
    <source>
        <dbReference type="SAM" id="MobiDB-lite"/>
    </source>
</evidence>
<feature type="compositionally biased region" description="Basic and acidic residues" evidence="1">
    <location>
        <begin position="28"/>
        <end position="39"/>
    </location>
</feature>
<gene>
    <name evidence="2" type="ORF">HYG85_10255</name>
</gene>
<sequence length="333" mass="37422">MKTRKLIYSLIVIVMTISTVISGCKSKPVEKSKVKKQNETEFSTQPKEEEEQKEVKKQNEMQDEIQDEPLNGIPEEISSLISISGNQESSAVVINTQGGPMYDFDTTTVKEETEEIKNRDFFIVNVHQKQTKNPELFQDKEISFEEAIKYDKESIQMLAKVINYYKEQGKKVYVLGMSFGALMAQELISEYGVDIADKYLIIVGRLDMPEVIWKSFSKGGTGYFVDGVKAVANENGIMDDPESDAIPSNSEKNVNKLAAGLGKNRYTEKLDKYDLKNITYISAMEDEAVGKLSEEEINFLKSKNAKIILSEGGHSEVISNEIVNGFKIAFGLE</sequence>
<reference evidence="2 3" key="1">
    <citation type="submission" date="2020-07" db="EMBL/GenBank/DDBJ databases">
        <title>Vallitalea guaymasensis genome.</title>
        <authorList>
            <person name="Postec A."/>
        </authorList>
    </citation>
    <scope>NUCLEOTIDE SEQUENCE [LARGE SCALE GENOMIC DNA]</scope>
    <source>
        <strain evidence="2 3">Ra1766G1</strain>
    </source>
</reference>
<accession>A0A8J8SC23</accession>
<dbReference type="EMBL" id="CP058561">
    <property type="protein sequence ID" value="QUH29287.1"/>
    <property type="molecule type" value="Genomic_DNA"/>
</dbReference>
<organism evidence="2 3">
    <name type="scientific">Vallitalea guaymasensis</name>
    <dbReference type="NCBI Taxonomy" id="1185412"/>
    <lineage>
        <taxon>Bacteria</taxon>
        <taxon>Bacillati</taxon>
        <taxon>Bacillota</taxon>
        <taxon>Clostridia</taxon>
        <taxon>Lachnospirales</taxon>
        <taxon>Vallitaleaceae</taxon>
        <taxon>Vallitalea</taxon>
    </lineage>
</organism>
<proteinExistence type="predicted"/>
<feature type="region of interest" description="Disordered" evidence="1">
    <location>
        <begin position="28"/>
        <end position="65"/>
    </location>
</feature>
<keyword evidence="3" id="KW-1185">Reference proteome</keyword>
<dbReference type="PROSITE" id="PS51257">
    <property type="entry name" value="PROKAR_LIPOPROTEIN"/>
    <property type="match status" value="1"/>
</dbReference>
<dbReference type="Gene3D" id="3.40.50.1820">
    <property type="entry name" value="alpha/beta hydrolase"/>
    <property type="match status" value="1"/>
</dbReference>
<dbReference type="InterPro" id="IPR029058">
    <property type="entry name" value="AB_hydrolase_fold"/>
</dbReference>
<evidence type="ECO:0000313" key="3">
    <source>
        <dbReference type="Proteomes" id="UP000677305"/>
    </source>
</evidence>
<dbReference type="KEGG" id="vgu:HYG85_10255"/>